<gene>
    <name evidence="1" type="ORF">PPNO1_LOCUS5647</name>
</gene>
<protein>
    <submittedName>
        <fullName evidence="1">Uncharacterized protein</fullName>
    </submittedName>
</protein>
<keyword evidence="2" id="KW-1185">Reference proteome</keyword>
<organism evidence="1 2">
    <name type="scientific">Parascedosporium putredinis</name>
    <dbReference type="NCBI Taxonomy" id="1442378"/>
    <lineage>
        <taxon>Eukaryota</taxon>
        <taxon>Fungi</taxon>
        <taxon>Dikarya</taxon>
        <taxon>Ascomycota</taxon>
        <taxon>Pezizomycotina</taxon>
        <taxon>Sordariomycetes</taxon>
        <taxon>Hypocreomycetidae</taxon>
        <taxon>Microascales</taxon>
        <taxon>Microascaceae</taxon>
        <taxon>Parascedosporium</taxon>
    </lineage>
</organism>
<accession>A0A9P1H3F9</accession>
<evidence type="ECO:0000313" key="2">
    <source>
        <dbReference type="Proteomes" id="UP000838763"/>
    </source>
</evidence>
<reference evidence="1" key="1">
    <citation type="submission" date="2022-11" db="EMBL/GenBank/DDBJ databases">
        <authorList>
            <person name="Scott C."/>
            <person name="Bruce N."/>
        </authorList>
    </citation>
    <scope>NUCLEOTIDE SEQUENCE</scope>
</reference>
<sequence>MGEVSYHIPAQTANPVASGIRIRDIPTSESHFGSRATLELEAPIKLLDLGKYIVKRTEIGSPWPMSKPLEQFYSRSTFTDGAAVIAYKPFVMARADSGAAVGWIAVDEGVLPTHEPMFAVCFSGNEVNGKFDGFNVLIVGERDGKGGGLKRHLVRLGIGEIQEEGWFDGASLERIWVK</sequence>
<evidence type="ECO:0000313" key="1">
    <source>
        <dbReference type="EMBL" id="CAI4215974.1"/>
    </source>
</evidence>
<dbReference type="AlphaFoldDB" id="A0A9P1H3F9"/>
<comment type="caution">
    <text evidence="1">The sequence shown here is derived from an EMBL/GenBank/DDBJ whole genome shotgun (WGS) entry which is preliminary data.</text>
</comment>
<name>A0A9P1H3F9_9PEZI</name>
<proteinExistence type="predicted"/>
<dbReference type="EMBL" id="CALLCH030000014">
    <property type="protein sequence ID" value="CAI4215974.1"/>
    <property type="molecule type" value="Genomic_DNA"/>
</dbReference>
<dbReference type="Proteomes" id="UP000838763">
    <property type="component" value="Unassembled WGS sequence"/>
</dbReference>